<dbReference type="Proteomes" id="UP000183208">
    <property type="component" value="Unassembled WGS sequence"/>
</dbReference>
<evidence type="ECO:0000313" key="3">
    <source>
        <dbReference type="Proteomes" id="UP000183208"/>
    </source>
</evidence>
<name>A0A1H5JFN9_9BRAD</name>
<dbReference type="EMBL" id="FNTI01000001">
    <property type="protein sequence ID" value="SEE52929.1"/>
    <property type="molecule type" value="Genomic_DNA"/>
</dbReference>
<organism evidence="1 3">
    <name type="scientific">Bradyrhizobium lablabi</name>
    <dbReference type="NCBI Taxonomy" id="722472"/>
    <lineage>
        <taxon>Bacteria</taxon>
        <taxon>Pseudomonadati</taxon>
        <taxon>Pseudomonadota</taxon>
        <taxon>Alphaproteobacteria</taxon>
        <taxon>Hyphomicrobiales</taxon>
        <taxon>Nitrobacteraceae</taxon>
        <taxon>Bradyrhizobium</taxon>
    </lineage>
</organism>
<gene>
    <name evidence="1" type="ORF">SAMN05444171_7805</name>
    <name evidence="2" type="ORF">SAMN05444171_7872</name>
</gene>
<evidence type="ECO:0000313" key="2">
    <source>
        <dbReference type="EMBL" id="SEE52929.1"/>
    </source>
</evidence>
<sequence>MTKLKWVWDWHVEITIGLYGGIPVLWFEWTQRTPPPWRH</sequence>
<proteinExistence type="predicted"/>
<dbReference type="EMBL" id="FNTI01000001">
    <property type="protein sequence ID" value="SEE51363.1"/>
    <property type="molecule type" value="Genomic_DNA"/>
</dbReference>
<dbReference type="AlphaFoldDB" id="A0A1H5JFN9"/>
<accession>A0A1H5JFN9</accession>
<reference evidence="1 3" key="1">
    <citation type="submission" date="2016-10" db="EMBL/GenBank/DDBJ databases">
        <authorList>
            <person name="de Groot N.N."/>
        </authorList>
    </citation>
    <scope>NUCLEOTIDE SEQUENCE [LARGE SCALE GENOMIC DNA]</scope>
    <source>
        <strain evidence="1 3">GAS522</strain>
    </source>
</reference>
<evidence type="ECO:0000313" key="1">
    <source>
        <dbReference type="EMBL" id="SEE51363.1"/>
    </source>
</evidence>
<protein>
    <submittedName>
        <fullName evidence="1">Uncharacterized protein</fullName>
    </submittedName>
</protein>